<feature type="region of interest" description="Disordered" evidence="7">
    <location>
        <begin position="1"/>
        <end position="25"/>
    </location>
</feature>
<evidence type="ECO:0000256" key="6">
    <source>
        <dbReference type="PROSITE-ProRule" id="PRU00169"/>
    </source>
</evidence>
<accession>A0A512NFI4</accession>
<dbReference type="GO" id="GO:0005829">
    <property type="term" value="C:cytosol"/>
    <property type="evidence" value="ECO:0007669"/>
    <property type="project" value="TreeGrafter"/>
</dbReference>
<dbReference type="SUPFAM" id="SSF52172">
    <property type="entry name" value="CheY-like"/>
    <property type="match status" value="1"/>
</dbReference>
<feature type="domain" description="Response regulatory" evidence="8">
    <location>
        <begin position="32"/>
        <end position="147"/>
    </location>
</feature>
<dbReference type="SMART" id="SM00448">
    <property type="entry name" value="REC"/>
    <property type="match status" value="1"/>
</dbReference>
<dbReference type="PANTHER" id="PTHR48111:SF1">
    <property type="entry name" value="TWO-COMPONENT RESPONSE REGULATOR ORR33"/>
    <property type="match status" value="1"/>
</dbReference>
<keyword evidence="3" id="KW-0805">Transcription regulation</keyword>
<organism evidence="9 10">
    <name type="scientific">Reyranella soli</name>
    <dbReference type="NCBI Taxonomy" id="1230389"/>
    <lineage>
        <taxon>Bacteria</taxon>
        <taxon>Pseudomonadati</taxon>
        <taxon>Pseudomonadota</taxon>
        <taxon>Alphaproteobacteria</taxon>
        <taxon>Hyphomicrobiales</taxon>
        <taxon>Reyranellaceae</taxon>
        <taxon>Reyranella</taxon>
    </lineage>
</organism>
<keyword evidence="4 9" id="KW-0238">DNA-binding</keyword>
<dbReference type="CDD" id="cd00156">
    <property type="entry name" value="REC"/>
    <property type="match status" value="1"/>
</dbReference>
<sequence>MTTPMKESVSAWPSSNPAPRPATSSDVEKRIRVAFVEDDDDYREMVSGELADHGFDVTSFCDGTALLASLADGADPEIIILDWSLPSVSGIDLLPRLRRNGIALPVIFLTGRSLPAYEKLAFDRGALDFVDKARGVPILAHRLRLIADSVKKPAEPELVDNFHCGRLMLKPKVSRAFWDDADVGLTLTEFKIVHLLAANVGSYVTYRSVYDCMHYVGFIAGSGENGYRTNVRSCIKRIRNKFRAIDPTFAEIDNYQSFGYRWGKT</sequence>
<dbReference type="InterPro" id="IPR016032">
    <property type="entry name" value="Sig_transdc_resp-reg_C-effctor"/>
</dbReference>
<evidence type="ECO:0000256" key="5">
    <source>
        <dbReference type="ARBA" id="ARBA00023163"/>
    </source>
</evidence>
<gene>
    <name evidence="9" type="ORF">RSO01_48480</name>
</gene>
<dbReference type="InterPro" id="IPR039420">
    <property type="entry name" value="WalR-like"/>
</dbReference>
<dbReference type="Gene3D" id="1.10.10.10">
    <property type="entry name" value="Winged helix-like DNA-binding domain superfamily/Winged helix DNA-binding domain"/>
    <property type="match status" value="1"/>
</dbReference>
<evidence type="ECO:0000259" key="8">
    <source>
        <dbReference type="PROSITE" id="PS50110"/>
    </source>
</evidence>
<evidence type="ECO:0000256" key="3">
    <source>
        <dbReference type="ARBA" id="ARBA00023015"/>
    </source>
</evidence>
<proteinExistence type="predicted"/>
<dbReference type="GO" id="GO:0032993">
    <property type="term" value="C:protein-DNA complex"/>
    <property type="evidence" value="ECO:0007669"/>
    <property type="project" value="TreeGrafter"/>
</dbReference>
<feature type="modified residue" description="4-aspartylphosphate" evidence="6">
    <location>
        <position position="82"/>
    </location>
</feature>
<evidence type="ECO:0000256" key="7">
    <source>
        <dbReference type="SAM" id="MobiDB-lite"/>
    </source>
</evidence>
<evidence type="ECO:0000313" key="10">
    <source>
        <dbReference type="Proteomes" id="UP000321058"/>
    </source>
</evidence>
<comment type="caution">
    <text evidence="9">The sequence shown here is derived from an EMBL/GenBank/DDBJ whole genome shotgun (WGS) entry which is preliminary data.</text>
</comment>
<dbReference type="InterPro" id="IPR011006">
    <property type="entry name" value="CheY-like_superfamily"/>
</dbReference>
<keyword evidence="2" id="KW-0902">Two-component regulatory system</keyword>
<dbReference type="InterPro" id="IPR001789">
    <property type="entry name" value="Sig_transdc_resp-reg_receiver"/>
</dbReference>
<dbReference type="PROSITE" id="PS50110">
    <property type="entry name" value="RESPONSE_REGULATORY"/>
    <property type="match status" value="1"/>
</dbReference>
<dbReference type="InterPro" id="IPR036388">
    <property type="entry name" value="WH-like_DNA-bd_sf"/>
</dbReference>
<protein>
    <submittedName>
        <fullName evidence="9">DNA-binding response regulator</fullName>
    </submittedName>
</protein>
<dbReference type="GO" id="GO:0000976">
    <property type="term" value="F:transcription cis-regulatory region binding"/>
    <property type="evidence" value="ECO:0007669"/>
    <property type="project" value="TreeGrafter"/>
</dbReference>
<evidence type="ECO:0000256" key="2">
    <source>
        <dbReference type="ARBA" id="ARBA00023012"/>
    </source>
</evidence>
<dbReference type="Proteomes" id="UP000321058">
    <property type="component" value="Unassembled WGS sequence"/>
</dbReference>
<dbReference type="GO" id="GO:0000156">
    <property type="term" value="F:phosphorelay response regulator activity"/>
    <property type="evidence" value="ECO:0007669"/>
    <property type="project" value="TreeGrafter"/>
</dbReference>
<keyword evidence="10" id="KW-1185">Reference proteome</keyword>
<keyword evidence="5" id="KW-0804">Transcription</keyword>
<dbReference type="EMBL" id="BKAJ01000085">
    <property type="protein sequence ID" value="GEP57682.1"/>
    <property type="molecule type" value="Genomic_DNA"/>
</dbReference>
<dbReference type="GO" id="GO:0006355">
    <property type="term" value="P:regulation of DNA-templated transcription"/>
    <property type="evidence" value="ECO:0007669"/>
    <property type="project" value="InterPro"/>
</dbReference>
<evidence type="ECO:0000313" key="9">
    <source>
        <dbReference type="EMBL" id="GEP57682.1"/>
    </source>
</evidence>
<dbReference type="Pfam" id="PF00072">
    <property type="entry name" value="Response_reg"/>
    <property type="match status" value="1"/>
</dbReference>
<name>A0A512NFI4_9HYPH</name>
<dbReference type="AlphaFoldDB" id="A0A512NFI4"/>
<dbReference type="OrthoDB" id="9802426at2"/>
<dbReference type="Gene3D" id="3.40.50.2300">
    <property type="match status" value="1"/>
</dbReference>
<reference evidence="9 10" key="1">
    <citation type="submission" date="2019-07" db="EMBL/GenBank/DDBJ databases">
        <title>Whole genome shotgun sequence of Reyranella soli NBRC 108950.</title>
        <authorList>
            <person name="Hosoyama A."/>
            <person name="Uohara A."/>
            <person name="Ohji S."/>
            <person name="Ichikawa N."/>
        </authorList>
    </citation>
    <scope>NUCLEOTIDE SEQUENCE [LARGE SCALE GENOMIC DNA]</scope>
    <source>
        <strain evidence="9 10">NBRC 108950</strain>
    </source>
</reference>
<dbReference type="SUPFAM" id="SSF46894">
    <property type="entry name" value="C-terminal effector domain of the bipartite response regulators"/>
    <property type="match status" value="1"/>
</dbReference>
<evidence type="ECO:0000256" key="4">
    <source>
        <dbReference type="ARBA" id="ARBA00023125"/>
    </source>
</evidence>
<evidence type="ECO:0000256" key="1">
    <source>
        <dbReference type="ARBA" id="ARBA00022553"/>
    </source>
</evidence>
<dbReference type="PANTHER" id="PTHR48111">
    <property type="entry name" value="REGULATOR OF RPOS"/>
    <property type="match status" value="1"/>
</dbReference>
<keyword evidence="1 6" id="KW-0597">Phosphoprotein</keyword>